<evidence type="ECO:0000256" key="1">
    <source>
        <dbReference type="ARBA" id="ARBA00007953"/>
    </source>
</evidence>
<dbReference type="PANTHER" id="PTHR13326">
    <property type="entry name" value="TRNA PSEUDOURIDINE SYNTHASE D"/>
    <property type="match status" value="1"/>
</dbReference>
<dbReference type="InterPro" id="IPR011760">
    <property type="entry name" value="PsdUridine_synth_TruD_insert"/>
</dbReference>
<dbReference type="PROSITE" id="PS50984">
    <property type="entry name" value="TRUD"/>
    <property type="match status" value="1"/>
</dbReference>
<dbReference type="GO" id="GO:0003723">
    <property type="term" value="F:RNA binding"/>
    <property type="evidence" value="ECO:0007669"/>
    <property type="project" value="InterPro"/>
</dbReference>
<dbReference type="GO" id="GO:0005634">
    <property type="term" value="C:nucleus"/>
    <property type="evidence" value="ECO:0007669"/>
    <property type="project" value="TreeGrafter"/>
</dbReference>
<dbReference type="AlphaFoldDB" id="A0AA36MVE4"/>
<dbReference type="Pfam" id="PF01142">
    <property type="entry name" value="TruD"/>
    <property type="match status" value="1"/>
</dbReference>
<gene>
    <name evidence="4" type="ORF">EVOR1521_LOCUS8988</name>
</gene>
<keyword evidence="2" id="KW-0413">Isomerase</keyword>
<dbReference type="InterPro" id="IPR001656">
    <property type="entry name" value="PsdUridine_synth_TruD"/>
</dbReference>
<reference evidence="4" key="1">
    <citation type="submission" date="2023-08" db="EMBL/GenBank/DDBJ databases">
        <authorList>
            <person name="Chen Y."/>
            <person name="Shah S."/>
            <person name="Dougan E. K."/>
            <person name="Thang M."/>
            <person name="Chan C."/>
        </authorList>
    </citation>
    <scope>NUCLEOTIDE SEQUENCE</scope>
</reference>
<dbReference type="SUPFAM" id="SSF55120">
    <property type="entry name" value="Pseudouridine synthase"/>
    <property type="match status" value="1"/>
</dbReference>
<dbReference type="EMBL" id="CAUJNA010000791">
    <property type="protein sequence ID" value="CAJ1381241.1"/>
    <property type="molecule type" value="Genomic_DNA"/>
</dbReference>
<proteinExistence type="inferred from homology"/>
<accession>A0AA36MVE4</accession>
<keyword evidence="5" id="KW-1185">Reference proteome</keyword>
<name>A0AA36MVE4_9DINO</name>
<dbReference type="InterPro" id="IPR042214">
    <property type="entry name" value="TruD_catalytic"/>
</dbReference>
<dbReference type="CDD" id="cd02576">
    <property type="entry name" value="PseudoU_synth_ScPUS7"/>
    <property type="match status" value="1"/>
</dbReference>
<evidence type="ECO:0000259" key="3">
    <source>
        <dbReference type="PROSITE" id="PS50984"/>
    </source>
</evidence>
<dbReference type="GO" id="GO:0001522">
    <property type="term" value="P:pseudouridine synthesis"/>
    <property type="evidence" value="ECO:0007669"/>
    <property type="project" value="InterPro"/>
</dbReference>
<evidence type="ECO:0000256" key="2">
    <source>
        <dbReference type="ARBA" id="ARBA00023235"/>
    </source>
</evidence>
<evidence type="ECO:0000313" key="5">
    <source>
        <dbReference type="Proteomes" id="UP001178507"/>
    </source>
</evidence>
<evidence type="ECO:0000313" key="4">
    <source>
        <dbReference type="EMBL" id="CAJ1381241.1"/>
    </source>
</evidence>
<dbReference type="PANTHER" id="PTHR13326:SF21">
    <property type="entry name" value="PSEUDOURIDYLATE SYNTHASE PUS7L"/>
    <property type="match status" value="1"/>
</dbReference>
<dbReference type="PIRSF" id="PIRSF037016">
    <property type="entry name" value="Pseudouridin_synth_euk_prd"/>
    <property type="match status" value="1"/>
</dbReference>
<dbReference type="NCBIfam" id="TIGR00094">
    <property type="entry name" value="tRNA_TruD_broad"/>
    <property type="match status" value="1"/>
</dbReference>
<dbReference type="Proteomes" id="UP001178507">
    <property type="component" value="Unassembled WGS sequence"/>
</dbReference>
<comment type="similarity">
    <text evidence="1">Belongs to the pseudouridine synthase TruD family.</text>
</comment>
<dbReference type="InterPro" id="IPR020103">
    <property type="entry name" value="PsdUridine_synth_cat_dom_sf"/>
</dbReference>
<sequence>MDCGSVRGIADEADCGICGFVNPELKPIGGALKCFPEDFVVEELPLSEDEGEDECSFWRFRLKKRGLDTLEAVDALATFLRVPAQKFGFAGIKDSFAITTQDLTVPKSAVTEAALRKAQQELPYLQLSHFRSAKKPLAPGQLRGNRFILRVRGIRGSPTEVQESMESLRSRGFVNYVGMQRFGKAGLRSDVLGLAYLQGNYERCVDLLLRQGGDEAQNLGRLPRWAEVFRRTGSAEAALRKMPEGSCWAERRLLLALKRRQELDGGTAPQALWEEAQAAPQTWAETAREAFLKLPRTIRALYVHAYIDRLWNLAATERLSRYGQELAEGDLVQDDQPKGFRLAEAREALDMCKLLLPRPGSGVRLPANSVGSFMQSYLAYDGLDVEDLSLEVPGGTQQLSGCMRPVLVRPQNLRWHLEPDLGDPEKEWDEPAKVRRATSNFSRARAKTTQGSKHLVLDFHLGPGQYATMAMREVMRARASAAPRHIVFESDSEARSFERRVDSRCVTLPYMLVITSK</sequence>
<organism evidence="4 5">
    <name type="scientific">Effrenium voratum</name>
    <dbReference type="NCBI Taxonomy" id="2562239"/>
    <lineage>
        <taxon>Eukaryota</taxon>
        <taxon>Sar</taxon>
        <taxon>Alveolata</taxon>
        <taxon>Dinophyceae</taxon>
        <taxon>Suessiales</taxon>
        <taxon>Symbiodiniaceae</taxon>
        <taxon>Effrenium</taxon>
    </lineage>
</organism>
<comment type="caution">
    <text evidence="4">The sequence shown here is derived from an EMBL/GenBank/DDBJ whole genome shotgun (WGS) entry which is preliminary data.</text>
</comment>
<feature type="domain" description="TRUD" evidence="3">
    <location>
        <begin position="172"/>
        <end position="409"/>
    </location>
</feature>
<dbReference type="Gene3D" id="3.30.2350.20">
    <property type="entry name" value="TruD, catalytic domain"/>
    <property type="match status" value="2"/>
</dbReference>
<protein>
    <recommendedName>
        <fullName evidence="3">TRUD domain-containing protein</fullName>
    </recommendedName>
</protein>
<dbReference type="GO" id="GO:0009982">
    <property type="term" value="F:pseudouridine synthase activity"/>
    <property type="evidence" value="ECO:0007669"/>
    <property type="project" value="InterPro"/>
</dbReference>